<proteinExistence type="predicted"/>
<reference evidence="2 3" key="2">
    <citation type="journal article" date="2017" name="Nature">
        <title>The Apostasia genome and the evolution of orchids.</title>
        <authorList>
            <person name="Zhang G.Q."/>
            <person name="Liu K.W."/>
            <person name="Li Z."/>
            <person name="Lohaus R."/>
            <person name="Hsiao Y.Y."/>
            <person name="Niu S.C."/>
            <person name="Wang J.Y."/>
            <person name="Lin Y.C."/>
            <person name="Xu Q."/>
            <person name="Chen L.J."/>
            <person name="Yoshida K."/>
            <person name="Fujiwara S."/>
            <person name="Wang Z.W."/>
            <person name="Zhang Y.Q."/>
            <person name="Mitsuda N."/>
            <person name="Wang M."/>
            <person name="Liu G.H."/>
            <person name="Pecoraro L."/>
            <person name="Huang H.X."/>
            <person name="Xiao X.J."/>
            <person name="Lin M."/>
            <person name="Wu X.Y."/>
            <person name="Wu W.L."/>
            <person name="Chen Y.Y."/>
            <person name="Chang S.B."/>
            <person name="Sakamoto S."/>
            <person name="Ohme-Takagi M."/>
            <person name="Yagi M."/>
            <person name="Zeng S.J."/>
            <person name="Shen C.Y."/>
            <person name="Yeh C.M."/>
            <person name="Luo Y.B."/>
            <person name="Tsai W.C."/>
            <person name="Van de Peer Y."/>
            <person name="Liu Z.J."/>
        </authorList>
    </citation>
    <scope>NUCLEOTIDE SEQUENCE [LARGE SCALE GENOMIC DNA]</scope>
    <source>
        <tissue evidence="2">The whole plant</tissue>
    </source>
</reference>
<feature type="region of interest" description="Disordered" evidence="1">
    <location>
        <begin position="1"/>
        <end position="27"/>
    </location>
</feature>
<gene>
    <name evidence="2" type="ORF">MA16_Dca010830</name>
</gene>
<dbReference type="EMBL" id="KZ502910">
    <property type="protein sequence ID" value="PKU70850.1"/>
    <property type="molecule type" value="Genomic_DNA"/>
</dbReference>
<feature type="compositionally biased region" description="Basic and acidic residues" evidence="1">
    <location>
        <begin position="10"/>
        <end position="19"/>
    </location>
</feature>
<name>A0A2I0W5B9_9ASPA</name>
<evidence type="ECO:0000256" key="1">
    <source>
        <dbReference type="SAM" id="MobiDB-lite"/>
    </source>
</evidence>
<evidence type="ECO:0000313" key="3">
    <source>
        <dbReference type="Proteomes" id="UP000233837"/>
    </source>
</evidence>
<evidence type="ECO:0000313" key="2">
    <source>
        <dbReference type="EMBL" id="PKU70850.1"/>
    </source>
</evidence>
<sequence>MVRSPFLHFGRTEHEREKGAQVGGESGKSWSGFRRSFVEEIVGKSKGSLRIRSYNFDRKQQWELACSERNFLHSKHFFDSFMVIRLRTFDDFPFLWDWKLHILIGRSDGS</sequence>
<reference evidence="2 3" key="1">
    <citation type="journal article" date="2016" name="Sci. Rep.">
        <title>The Dendrobium catenatum Lindl. genome sequence provides insights into polysaccharide synthase, floral development and adaptive evolution.</title>
        <authorList>
            <person name="Zhang G.Q."/>
            <person name="Xu Q."/>
            <person name="Bian C."/>
            <person name="Tsai W.C."/>
            <person name="Yeh C.M."/>
            <person name="Liu K.W."/>
            <person name="Yoshida K."/>
            <person name="Zhang L.S."/>
            <person name="Chang S.B."/>
            <person name="Chen F."/>
            <person name="Shi Y."/>
            <person name="Su Y.Y."/>
            <person name="Zhang Y.Q."/>
            <person name="Chen L.J."/>
            <person name="Yin Y."/>
            <person name="Lin M."/>
            <person name="Huang H."/>
            <person name="Deng H."/>
            <person name="Wang Z.W."/>
            <person name="Zhu S.L."/>
            <person name="Zhao X."/>
            <person name="Deng C."/>
            <person name="Niu S.C."/>
            <person name="Huang J."/>
            <person name="Wang M."/>
            <person name="Liu G.H."/>
            <person name="Yang H.J."/>
            <person name="Xiao X.J."/>
            <person name="Hsiao Y.Y."/>
            <person name="Wu W.L."/>
            <person name="Chen Y.Y."/>
            <person name="Mitsuda N."/>
            <person name="Ohme-Takagi M."/>
            <person name="Luo Y.B."/>
            <person name="Van de Peer Y."/>
            <person name="Liu Z.J."/>
        </authorList>
    </citation>
    <scope>NUCLEOTIDE SEQUENCE [LARGE SCALE GENOMIC DNA]</scope>
    <source>
        <tissue evidence="2">The whole plant</tissue>
    </source>
</reference>
<dbReference type="AlphaFoldDB" id="A0A2I0W5B9"/>
<keyword evidence="3" id="KW-1185">Reference proteome</keyword>
<organism evidence="2 3">
    <name type="scientific">Dendrobium catenatum</name>
    <dbReference type="NCBI Taxonomy" id="906689"/>
    <lineage>
        <taxon>Eukaryota</taxon>
        <taxon>Viridiplantae</taxon>
        <taxon>Streptophyta</taxon>
        <taxon>Embryophyta</taxon>
        <taxon>Tracheophyta</taxon>
        <taxon>Spermatophyta</taxon>
        <taxon>Magnoliopsida</taxon>
        <taxon>Liliopsida</taxon>
        <taxon>Asparagales</taxon>
        <taxon>Orchidaceae</taxon>
        <taxon>Epidendroideae</taxon>
        <taxon>Malaxideae</taxon>
        <taxon>Dendrobiinae</taxon>
        <taxon>Dendrobium</taxon>
    </lineage>
</organism>
<protein>
    <submittedName>
        <fullName evidence="2">Uncharacterized protein</fullName>
    </submittedName>
</protein>
<accession>A0A2I0W5B9</accession>
<dbReference type="Proteomes" id="UP000233837">
    <property type="component" value="Unassembled WGS sequence"/>
</dbReference>